<reference evidence="7 8" key="1">
    <citation type="submission" date="2024-02" db="EMBL/GenBank/DDBJ databases">
        <authorList>
            <person name="Vignale AGUSTIN F."/>
            <person name="Sosa J E."/>
            <person name="Modenutti C."/>
        </authorList>
    </citation>
    <scope>NUCLEOTIDE SEQUENCE [LARGE SCALE GENOMIC DNA]</scope>
</reference>
<dbReference type="GO" id="GO:0006633">
    <property type="term" value="P:fatty acid biosynthetic process"/>
    <property type="evidence" value="ECO:0007669"/>
    <property type="project" value="UniProtKB-KW"/>
</dbReference>
<evidence type="ECO:0000256" key="2">
    <source>
        <dbReference type="ARBA" id="ARBA00022516"/>
    </source>
</evidence>
<gene>
    <name evidence="7" type="ORF">ILEXP_LOCUS51647</name>
</gene>
<accession>A0ABC8UKI1</accession>
<dbReference type="PANTHER" id="PTHR43159:SF8">
    <property type="entry name" value="ENOYL-[ACYL-CARRIER-PROTEIN] REDUCTASE [NADH] 2, CHLOROPLASTIC-LIKE"/>
    <property type="match status" value="1"/>
</dbReference>
<keyword evidence="3" id="KW-0276">Fatty acid metabolism</keyword>
<dbReference type="Gene3D" id="3.40.50.720">
    <property type="entry name" value="NAD(P)-binding Rossmann-like Domain"/>
    <property type="match status" value="1"/>
</dbReference>
<evidence type="ECO:0000256" key="4">
    <source>
        <dbReference type="ARBA" id="ARBA00023002"/>
    </source>
</evidence>
<comment type="caution">
    <text evidence="7">The sequence shown here is derived from an EMBL/GenBank/DDBJ whole genome shotgun (WGS) entry which is preliminary data.</text>
</comment>
<dbReference type="PANTHER" id="PTHR43159">
    <property type="entry name" value="ENOYL-[ACYL-CARRIER-PROTEIN] REDUCTASE"/>
    <property type="match status" value="1"/>
</dbReference>
<keyword evidence="5" id="KW-0443">Lipid metabolism</keyword>
<evidence type="ECO:0000313" key="8">
    <source>
        <dbReference type="Proteomes" id="UP001642360"/>
    </source>
</evidence>
<evidence type="ECO:0000313" key="7">
    <source>
        <dbReference type="EMBL" id="CAK9181570.1"/>
    </source>
</evidence>
<sequence length="230" mass="24789">MAATATPSMHIAAKLCISASSKVSKSSIASFGTKARGASWTRLKSSSHISSTQPLFQSFTSTPAKFEKVVTKAMSETSEDKPLSGLPIDLRGKRAFIAGIADDNGYGWAIAKSLAAAGAEILIGTWVPALNIFESSLRRGKFDESRVLPDGSLMEITKVYPLDAVFDSPEDVPEDVKANKRYAGASNWTVKEVAESVKQDFGSIDILVHSLANGPEIWRRHEFCKSFSGE</sequence>
<comment type="pathway">
    <text evidence="1">Lipid metabolism.</text>
</comment>
<protein>
    <submittedName>
        <fullName evidence="7">Uncharacterized protein</fullName>
    </submittedName>
</protein>
<dbReference type="Proteomes" id="UP001642360">
    <property type="component" value="Unassembled WGS sequence"/>
</dbReference>
<organism evidence="7 8">
    <name type="scientific">Ilex paraguariensis</name>
    <name type="common">yerba mate</name>
    <dbReference type="NCBI Taxonomy" id="185542"/>
    <lineage>
        <taxon>Eukaryota</taxon>
        <taxon>Viridiplantae</taxon>
        <taxon>Streptophyta</taxon>
        <taxon>Embryophyta</taxon>
        <taxon>Tracheophyta</taxon>
        <taxon>Spermatophyta</taxon>
        <taxon>Magnoliopsida</taxon>
        <taxon>eudicotyledons</taxon>
        <taxon>Gunneridae</taxon>
        <taxon>Pentapetalae</taxon>
        <taxon>asterids</taxon>
        <taxon>campanulids</taxon>
        <taxon>Aquifoliales</taxon>
        <taxon>Aquifoliaceae</taxon>
        <taxon>Ilex</taxon>
    </lineage>
</organism>
<keyword evidence="6" id="KW-0275">Fatty acid biosynthesis</keyword>
<dbReference type="AlphaFoldDB" id="A0ABC8UKI1"/>
<evidence type="ECO:0000256" key="5">
    <source>
        <dbReference type="ARBA" id="ARBA00023098"/>
    </source>
</evidence>
<name>A0ABC8UKI1_9AQUA</name>
<keyword evidence="2" id="KW-0444">Lipid biosynthesis</keyword>
<evidence type="ECO:0000256" key="6">
    <source>
        <dbReference type="ARBA" id="ARBA00023160"/>
    </source>
</evidence>
<evidence type="ECO:0000256" key="3">
    <source>
        <dbReference type="ARBA" id="ARBA00022832"/>
    </source>
</evidence>
<evidence type="ECO:0000256" key="1">
    <source>
        <dbReference type="ARBA" id="ARBA00005189"/>
    </source>
</evidence>
<dbReference type="InterPro" id="IPR036291">
    <property type="entry name" value="NAD(P)-bd_dom_sf"/>
</dbReference>
<dbReference type="SUPFAM" id="SSF51735">
    <property type="entry name" value="NAD(P)-binding Rossmann-fold domains"/>
    <property type="match status" value="1"/>
</dbReference>
<proteinExistence type="predicted"/>
<keyword evidence="4" id="KW-0560">Oxidoreductase</keyword>
<keyword evidence="8" id="KW-1185">Reference proteome</keyword>
<dbReference type="EMBL" id="CAUOFW020008091">
    <property type="protein sequence ID" value="CAK9181570.1"/>
    <property type="molecule type" value="Genomic_DNA"/>
</dbReference>
<dbReference type="GO" id="GO:0016491">
    <property type="term" value="F:oxidoreductase activity"/>
    <property type="evidence" value="ECO:0007669"/>
    <property type="project" value="UniProtKB-KW"/>
</dbReference>
<dbReference type="InterPro" id="IPR014358">
    <property type="entry name" value="Enoyl-ACP_Rdtase_NADH"/>
</dbReference>